<keyword evidence="2" id="KW-1185">Reference proteome</keyword>
<organism evidence="1 2">
    <name type="scientific">Hygrophoropsis aurantiaca</name>
    <dbReference type="NCBI Taxonomy" id="72124"/>
    <lineage>
        <taxon>Eukaryota</taxon>
        <taxon>Fungi</taxon>
        <taxon>Dikarya</taxon>
        <taxon>Basidiomycota</taxon>
        <taxon>Agaricomycotina</taxon>
        <taxon>Agaricomycetes</taxon>
        <taxon>Agaricomycetidae</taxon>
        <taxon>Boletales</taxon>
        <taxon>Coniophorineae</taxon>
        <taxon>Hygrophoropsidaceae</taxon>
        <taxon>Hygrophoropsis</taxon>
    </lineage>
</organism>
<accession>A0ACB8A235</accession>
<name>A0ACB8A235_9AGAM</name>
<protein>
    <submittedName>
        <fullName evidence="1">Metallo-dependent hydrolase</fullName>
    </submittedName>
</protein>
<proteinExistence type="predicted"/>
<keyword evidence="1" id="KW-0378">Hydrolase</keyword>
<evidence type="ECO:0000313" key="1">
    <source>
        <dbReference type="EMBL" id="KAH7907053.1"/>
    </source>
</evidence>
<sequence>MPIVAGLAAKALDSLSSEDISFLQDLPKAELHAHLNGSIPVATLLELVNAHSTHNSESDLAPDILTRIENLESGVPLADISDFFPLFGAIYALTSTPDALATATRAVLEDFLCPPPQNPNGAPQCQYLELRTTPRSTQYMSRRKYLTTVLSEIEKFSNAALIVCIDRRMSVSDVIECVDLAIELRGQGRRVVGLDLCGDPNKGDIELFKPHFSKGKAAGLGVTLHIAETNSNTVSESIALLNWRPDRLGHATFLSDDVKSQFFADIPQSEAAPATSASTDYSSSDHPLHAEFMTEYSLQLARIQRKSTVDAEGRAMLSSHLDVDKGARRAAQKALYEREKEVSRSRYKPCIEICLTSNLLCKTVSSLDTHHIRYYLKNDHPVAICTDDTLPFRTSLIAEYALLLAERPLGLGLSRAEVARLAQMAMDARFRA</sequence>
<reference evidence="1" key="1">
    <citation type="journal article" date="2021" name="New Phytol.">
        <title>Evolutionary innovations through gain and loss of genes in the ectomycorrhizal Boletales.</title>
        <authorList>
            <person name="Wu G."/>
            <person name="Miyauchi S."/>
            <person name="Morin E."/>
            <person name="Kuo A."/>
            <person name="Drula E."/>
            <person name="Varga T."/>
            <person name="Kohler A."/>
            <person name="Feng B."/>
            <person name="Cao Y."/>
            <person name="Lipzen A."/>
            <person name="Daum C."/>
            <person name="Hundley H."/>
            <person name="Pangilinan J."/>
            <person name="Johnson J."/>
            <person name="Barry K."/>
            <person name="LaButti K."/>
            <person name="Ng V."/>
            <person name="Ahrendt S."/>
            <person name="Min B."/>
            <person name="Choi I.G."/>
            <person name="Park H."/>
            <person name="Plett J.M."/>
            <person name="Magnuson J."/>
            <person name="Spatafora J.W."/>
            <person name="Nagy L.G."/>
            <person name="Henrissat B."/>
            <person name="Grigoriev I.V."/>
            <person name="Yang Z.L."/>
            <person name="Xu J."/>
            <person name="Martin F.M."/>
        </authorList>
    </citation>
    <scope>NUCLEOTIDE SEQUENCE</scope>
    <source>
        <strain evidence="1">ATCC 28755</strain>
    </source>
</reference>
<evidence type="ECO:0000313" key="2">
    <source>
        <dbReference type="Proteomes" id="UP000790377"/>
    </source>
</evidence>
<dbReference type="Proteomes" id="UP000790377">
    <property type="component" value="Unassembled WGS sequence"/>
</dbReference>
<comment type="caution">
    <text evidence="1">The sequence shown here is derived from an EMBL/GenBank/DDBJ whole genome shotgun (WGS) entry which is preliminary data.</text>
</comment>
<gene>
    <name evidence="1" type="ORF">BJ138DRAFT_1161066</name>
</gene>
<dbReference type="EMBL" id="MU267944">
    <property type="protein sequence ID" value="KAH7907053.1"/>
    <property type="molecule type" value="Genomic_DNA"/>
</dbReference>